<evidence type="ECO:0000313" key="1">
    <source>
        <dbReference type="EMBL" id="JAE03585.1"/>
    </source>
</evidence>
<dbReference type="EMBL" id="GBRH01194311">
    <property type="protein sequence ID" value="JAE03585.1"/>
    <property type="molecule type" value="Transcribed_RNA"/>
</dbReference>
<dbReference type="AlphaFoldDB" id="A0A0A9ES98"/>
<accession>A0A0A9ES98</accession>
<proteinExistence type="predicted"/>
<protein>
    <submittedName>
        <fullName evidence="1">Uncharacterized protein</fullName>
    </submittedName>
</protein>
<name>A0A0A9ES98_ARUDO</name>
<sequence>MLGKRSKQKAVVFPALVTTKATTAFSCYRKLLTYTS</sequence>
<reference evidence="1" key="2">
    <citation type="journal article" date="2015" name="Data Brief">
        <title>Shoot transcriptome of the giant reed, Arundo donax.</title>
        <authorList>
            <person name="Barrero R.A."/>
            <person name="Guerrero F.D."/>
            <person name="Moolhuijzen P."/>
            <person name="Goolsby J.A."/>
            <person name="Tidwell J."/>
            <person name="Bellgard S.E."/>
            <person name="Bellgard M.I."/>
        </authorList>
    </citation>
    <scope>NUCLEOTIDE SEQUENCE</scope>
    <source>
        <tissue evidence="1">Shoot tissue taken approximately 20 cm above the soil surface</tissue>
    </source>
</reference>
<organism evidence="1">
    <name type="scientific">Arundo donax</name>
    <name type="common">Giant reed</name>
    <name type="synonym">Donax arundinaceus</name>
    <dbReference type="NCBI Taxonomy" id="35708"/>
    <lineage>
        <taxon>Eukaryota</taxon>
        <taxon>Viridiplantae</taxon>
        <taxon>Streptophyta</taxon>
        <taxon>Embryophyta</taxon>
        <taxon>Tracheophyta</taxon>
        <taxon>Spermatophyta</taxon>
        <taxon>Magnoliopsida</taxon>
        <taxon>Liliopsida</taxon>
        <taxon>Poales</taxon>
        <taxon>Poaceae</taxon>
        <taxon>PACMAD clade</taxon>
        <taxon>Arundinoideae</taxon>
        <taxon>Arundineae</taxon>
        <taxon>Arundo</taxon>
    </lineage>
</organism>
<reference evidence="1" key="1">
    <citation type="submission" date="2014-09" db="EMBL/GenBank/DDBJ databases">
        <authorList>
            <person name="Magalhaes I.L.F."/>
            <person name="Oliveira U."/>
            <person name="Santos F.R."/>
            <person name="Vidigal T.H.D.A."/>
            <person name="Brescovit A.D."/>
            <person name="Santos A.J."/>
        </authorList>
    </citation>
    <scope>NUCLEOTIDE SEQUENCE</scope>
    <source>
        <tissue evidence="1">Shoot tissue taken approximately 20 cm above the soil surface</tissue>
    </source>
</reference>